<reference evidence="2 3" key="1">
    <citation type="submission" date="2019-09" db="EMBL/GenBank/DDBJ databases">
        <authorList>
            <person name="Wang X."/>
        </authorList>
    </citation>
    <scope>NUCLEOTIDE SEQUENCE [LARGE SCALE GENOMIC DNA]</scope>
    <source>
        <strain evidence="2 3">CICC 11023</strain>
    </source>
</reference>
<name>A0A5N0ELD2_9NOCA</name>
<keyword evidence="3" id="KW-1185">Reference proteome</keyword>
<comment type="caution">
    <text evidence="2">The sequence shown here is derived from an EMBL/GenBank/DDBJ whole genome shotgun (WGS) entry which is preliminary data.</text>
</comment>
<sequence length="430" mass="43113">MNPNPTAPDNDRSEPVKDGGSGRIPLLLLAGTAAFLAPAVRFRRGASSQQLTIAKPWDGGEQTFVLMTDPAAPREYRFPQQVPPGGHLRTNPDGSIDVLAVDGNIVSHTNPPWAYDAPGRPVRTWYDTDGDTIVQHIEPDADNVFPILADPDSSPSCSITDYGNGQTKISIDNPDGSTTTIAEDGKGNTSRNTTTSGTNSTGVSPEQQAADQLARAHGDVPDDYSGHVPVPAKPNPQSSPTTSAQGSGYQPTPSEQQAADQLARAHGDVPDGFTGHVPVAPPPGRSGGGDDGTASALSNGSTAIGGVGGAAQGAATKTPQGSHWAPGSGPVFTPEEAARAGKLAGRLSGAANAMELFSMGIDLADGKPAGETVGKSSGAIGGGWAGAYAGAAIGGAVGGPVGALIGGGIGAFAGSTYGAKAGKWLGSLFD</sequence>
<organism evidence="2 3">
    <name type="scientific">Nocardia colli</name>
    <dbReference type="NCBI Taxonomy" id="2545717"/>
    <lineage>
        <taxon>Bacteria</taxon>
        <taxon>Bacillati</taxon>
        <taxon>Actinomycetota</taxon>
        <taxon>Actinomycetes</taxon>
        <taxon>Mycobacteriales</taxon>
        <taxon>Nocardiaceae</taxon>
        <taxon>Nocardia</taxon>
    </lineage>
</organism>
<dbReference type="AlphaFoldDB" id="A0A5N0ELD2"/>
<evidence type="ECO:0000256" key="1">
    <source>
        <dbReference type="SAM" id="MobiDB-lite"/>
    </source>
</evidence>
<feature type="region of interest" description="Disordered" evidence="1">
    <location>
        <begin position="150"/>
        <end position="334"/>
    </location>
</feature>
<dbReference type="Proteomes" id="UP000323876">
    <property type="component" value="Unassembled WGS sequence"/>
</dbReference>
<feature type="compositionally biased region" description="Low complexity" evidence="1">
    <location>
        <begin position="187"/>
        <end position="202"/>
    </location>
</feature>
<evidence type="ECO:0000313" key="2">
    <source>
        <dbReference type="EMBL" id="KAA8888825.1"/>
    </source>
</evidence>
<protein>
    <submittedName>
        <fullName evidence="2">Uncharacterized protein</fullName>
    </submittedName>
</protein>
<proteinExistence type="predicted"/>
<feature type="compositionally biased region" description="Polar residues" evidence="1">
    <location>
        <begin position="235"/>
        <end position="259"/>
    </location>
</feature>
<feature type="compositionally biased region" description="Polar residues" evidence="1">
    <location>
        <begin position="153"/>
        <end position="181"/>
    </location>
</feature>
<accession>A0A5N0ELD2</accession>
<gene>
    <name evidence="2" type="ORF">F3087_07385</name>
</gene>
<dbReference type="EMBL" id="VXLC01000003">
    <property type="protein sequence ID" value="KAA8888825.1"/>
    <property type="molecule type" value="Genomic_DNA"/>
</dbReference>
<dbReference type="RefSeq" id="WP_191093831.1">
    <property type="nucleotide sequence ID" value="NZ_VXLC01000003.1"/>
</dbReference>
<evidence type="ECO:0000313" key="3">
    <source>
        <dbReference type="Proteomes" id="UP000323876"/>
    </source>
</evidence>